<dbReference type="InterPro" id="IPR000073">
    <property type="entry name" value="AB_hydrolase_1"/>
</dbReference>
<gene>
    <name evidence="3" type="ORF">F929_02933</name>
</gene>
<evidence type="ECO:0000313" key="3">
    <source>
        <dbReference type="EMBL" id="EOQ72998.1"/>
    </source>
</evidence>
<dbReference type="OrthoDB" id="7820973at2"/>
<protein>
    <recommendedName>
        <fullName evidence="2">AB hydrolase-1 domain-containing protein</fullName>
    </recommendedName>
</protein>
<comment type="caution">
    <text evidence="3">The sequence shown here is derived from an EMBL/GenBank/DDBJ whole genome shotgun (WGS) entry which is preliminary data.</text>
</comment>
<organism evidence="3 4">
    <name type="scientific">Acinetobacter lactucae</name>
    <dbReference type="NCBI Taxonomy" id="1785128"/>
    <lineage>
        <taxon>Bacteria</taxon>
        <taxon>Pseudomonadati</taxon>
        <taxon>Pseudomonadota</taxon>
        <taxon>Gammaproteobacteria</taxon>
        <taxon>Moraxellales</taxon>
        <taxon>Moraxellaceae</taxon>
        <taxon>Acinetobacter</taxon>
        <taxon>Acinetobacter calcoaceticus/baumannii complex</taxon>
    </lineage>
</organism>
<accession>R8YUG8</accession>
<reference evidence="3 4" key="1">
    <citation type="submission" date="2013-02" db="EMBL/GenBank/DDBJ databases">
        <title>The Genome Sequence of Acinetobacter pittii ANC 4052.</title>
        <authorList>
            <consortium name="The Broad Institute Genome Sequencing Platform"/>
            <consortium name="The Broad Institute Genome Sequencing Center for Infectious Disease"/>
            <person name="Cerqueira G."/>
            <person name="Feldgarden M."/>
            <person name="Courvalin P."/>
            <person name="Perichon B."/>
            <person name="Grillot-Courvalin C."/>
            <person name="Clermont D."/>
            <person name="Rocha E."/>
            <person name="Yoon E.-J."/>
            <person name="Nemec A."/>
            <person name="Walker B."/>
            <person name="Young S.K."/>
            <person name="Zeng Q."/>
            <person name="Gargeya S."/>
            <person name="Fitzgerald M."/>
            <person name="Haas B."/>
            <person name="Abouelleil A."/>
            <person name="Alvarado L."/>
            <person name="Arachchi H.M."/>
            <person name="Berlin A.M."/>
            <person name="Chapman S.B."/>
            <person name="Dewar J."/>
            <person name="Goldberg J."/>
            <person name="Griggs A."/>
            <person name="Gujja S."/>
            <person name="Hansen M."/>
            <person name="Howarth C."/>
            <person name="Imamovic A."/>
            <person name="Larimer J."/>
            <person name="McCowan C."/>
            <person name="Murphy C."/>
            <person name="Neiman D."/>
            <person name="Pearson M."/>
            <person name="Priest M."/>
            <person name="Roberts A."/>
            <person name="Saif S."/>
            <person name="Shea T."/>
            <person name="Sisk P."/>
            <person name="Sykes S."/>
            <person name="Wortman J."/>
            <person name="Nusbaum C."/>
            <person name="Birren B."/>
        </authorList>
    </citation>
    <scope>NUCLEOTIDE SEQUENCE [LARGE SCALE GENOMIC DNA]</scope>
    <source>
        <strain evidence="3 4">ANC 4052</strain>
    </source>
</reference>
<dbReference type="Proteomes" id="UP000013986">
    <property type="component" value="Unassembled WGS sequence"/>
</dbReference>
<dbReference type="InterPro" id="IPR029058">
    <property type="entry name" value="AB_hydrolase_fold"/>
</dbReference>
<evidence type="ECO:0000259" key="2">
    <source>
        <dbReference type="Pfam" id="PF12697"/>
    </source>
</evidence>
<feature type="domain" description="AB hydrolase-1" evidence="2">
    <location>
        <begin position="88"/>
        <end position="254"/>
    </location>
</feature>
<evidence type="ECO:0000313" key="4">
    <source>
        <dbReference type="Proteomes" id="UP000013986"/>
    </source>
</evidence>
<dbReference type="EMBL" id="APQO01000006">
    <property type="protein sequence ID" value="EOQ72998.1"/>
    <property type="molecule type" value="Genomic_DNA"/>
</dbReference>
<sequence length="366" mass="40301">MMNTNSMFGKVLLLTCIAASISACSINPQQSNILKIAQQGNFAAGGRVIQTAGQFDDKQLFSPQGQTLHGDHASVFYQIPENARPHPLVFLHGAGQSAKTWGTTPDGREGFQTIFLRLNFPIYVVDQPRRGQAGQSTVAAEIPATTNDQAWFNMFRIGQYPNFFNGVQFSKNPEALNQYFRQMTPNTGAYDEQVISDAMVEVLKKSGDAVLITHSQGGGPGWWTAIKSSQVKGIVAYEPGSGFVFPENELPEPMSSATGTLAPTPVKMAQFEKLTKIPIIIYYGDNIPTEKNGYAGQQNAGQDNWRVRLKMAQLWVDKINQHGGHAQLVHLPEIGIYGNTHFPFSDLNNGQIAQLLSEWLKQNKLD</sequence>
<evidence type="ECO:0000256" key="1">
    <source>
        <dbReference type="SAM" id="SignalP"/>
    </source>
</evidence>
<feature type="signal peptide" evidence="1">
    <location>
        <begin position="1"/>
        <end position="25"/>
    </location>
</feature>
<dbReference type="RefSeq" id="WP_016145558.1">
    <property type="nucleotide sequence ID" value="NZ_KB976991.1"/>
</dbReference>
<feature type="chain" id="PRO_5004469780" description="AB hydrolase-1 domain-containing protein" evidence="1">
    <location>
        <begin position="26"/>
        <end position="366"/>
    </location>
</feature>
<dbReference type="SUPFAM" id="SSF53474">
    <property type="entry name" value="alpha/beta-Hydrolases"/>
    <property type="match status" value="1"/>
</dbReference>
<keyword evidence="1" id="KW-0732">Signal</keyword>
<dbReference type="HOGENOM" id="CLU_038297_2_0_6"/>
<dbReference type="Gene3D" id="3.40.50.1820">
    <property type="entry name" value="alpha/beta hydrolase"/>
    <property type="match status" value="1"/>
</dbReference>
<proteinExistence type="predicted"/>
<dbReference type="InterPro" id="IPR050228">
    <property type="entry name" value="Carboxylesterase_BioH"/>
</dbReference>
<name>R8YUG8_9GAMM</name>
<dbReference type="CDD" id="cd12810">
    <property type="entry name" value="Esterase_713_like-3"/>
    <property type="match status" value="1"/>
</dbReference>
<dbReference type="AlphaFoldDB" id="R8YUG8"/>
<dbReference type="Pfam" id="PF12697">
    <property type="entry name" value="Abhydrolase_6"/>
    <property type="match status" value="1"/>
</dbReference>
<dbReference type="PANTHER" id="PTHR43194">
    <property type="entry name" value="HYDROLASE ALPHA/BETA FOLD FAMILY"/>
    <property type="match status" value="1"/>
</dbReference>
<dbReference type="PANTHER" id="PTHR43194:SF4">
    <property type="entry name" value="AB HYDROLASE-1 DOMAIN-CONTAINING PROTEIN"/>
    <property type="match status" value="1"/>
</dbReference>
<dbReference type="PATRIC" id="fig|1217689.3.peg.2882"/>